<dbReference type="Proteomes" id="UP000198500">
    <property type="component" value="Unassembled WGS sequence"/>
</dbReference>
<evidence type="ECO:0008006" key="5">
    <source>
        <dbReference type="Google" id="ProtNLM"/>
    </source>
</evidence>
<feature type="coiled-coil region" evidence="1">
    <location>
        <begin position="57"/>
        <end position="84"/>
    </location>
</feature>
<evidence type="ECO:0000256" key="2">
    <source>
        <dbReference type="SAM" id="Phobius"/>
    </source>
</evidence>
<organism evidence="3 4">
    <name type="scientific">Aidingimonas halophila</name>
    <dbReference type="NCBI Taxonomy" id="574349"/>
    <lineage>
        <taxon>Bacteria</taxon>
        <taxon>Pseudomonadati</taxon>
        <taxon>Pseudomonadota</taxon>
        <taxon>Gammaproteobacteria</taxon>
        <taxon>Oceanospirillales</taxon>
        <taxon>Halomonadaceae</taxon>
        <taxon>Aidingimonas</taxon>
    </lineage>
</organism>
<dbReference type="AlphaFoldDB" id="A0A1H2SVM0"/>
<feature type="transmembrane region" description="Helical" evidence="2">
    <location>
        <begin position="5"/>
        <end position="24"/>
    </location>
</feature>
<gene>
    <name evidence="3" type="ORF">SAMN05443545_101667</name>
</gene>
<accession>A0A1H2SVM0</accession>
<keyword evidence="2" id="KW-1133">Transmembrane helix</keyword>
<evidence type="ECO:0000313" key="3">
    <source>
        <dbReference type="EMBL" id="SDW35567.1"/>
    </source>
</evidence>
<name>A0A1H2SVM0_9GAMM</name>
<proteinExistence type="predicted"/>
<evidence type="ECO:0000313" key="4">
    <source>
        <dbReference type="Proteomes" id="UP000198500"/>
    </source>
</evidence>
<dbReference type="EMBL" id="FNNI01000001">
    <property type="protein sequence ID" value="SDW35567.1"/>
    <property type="molecule type" value="Genomic_DNA"/>
</dbReference>
<dbReference type="RefSeq" id="WP_092568039.1">
    <property type="nucleotide sequence ID" value="NZ_BMXH01000001.1"/>
</dbReference>
<keyword evidence="2" id="KW-0472">Membrane</keyword>
<evidence type="ECO:0000256" key="1">
    <source>
        <dbReference type="SAM" id="Coils"/>
    </source>
</evidence>
<reference evidence="3 4" key="1">
    <citation type="submission" date="2016-10" db="EMBL/GenBank/DDBJ databases">
        <authorList>
            <person name="de Groot N.N."/>
        </authorList>
    </citation>
    <scope>NUCLEOTIDE SEQUENCE [LARGE SCALE GENOMIC DNA]</scope>
    <source>
        <strain evidence="3 4">DSM 19219</strain>
    </source>
</reference>
<protein>
    <recommendedName>
        <fullName evidence="5">Phage abortive infection protein</fullName>
    </recommendedName>
</protein>
<feature type="transmembrane region" description="Helical" evidence="2">
    <location>
        <begin position="40"/>
        <end position="61"/>
    </location>
</feature>
<dbReference type="STRING" id="574349.SAMN05443545_101667"/>
<keyword evidence="4" id="KW-1185">Reference proteome</keyword>
<keyword evidence="2" id="KW-0812">Transmembrane</keyword>
<keyword evidence="1" id="KW-0175">Coiled coil</keyword>
<dbReference type="OrthoDB" id="7094365at2"/>
<sequence length="211" mass="24784">MTRWLILVGGVATLLVGGLWFWLFEGSQLGELTSHEVESFAIYFGGIMTPFIAFLSLVAFLRTLHQQQEQIEELRRQARKSELRRMIEQVDHDFESHMKSIVIDAPQLGDNITAHEIISNILIPKWHWERVLLEKWELEKDAVENVQEPDMHLIWLFHGFGVGAGHLNQLRLYVKEHDDIVSNNMMTKYYARKHNVAFERFKERGWLTETL</sequence>